<reference evidence="10 11" key="1">
    <citation type="submission" date="2019-09" db="EMBL/GenBank/DDBJ databases">
        <authorList>
            <person name="Ou C."/>
        </authorList>
    </citation>
    <scope>NUCLEOTIDE SEQUENCE [LARGE SCALE GENOMIC DNA]</scope>
    <source>
        <strain evidence="10">S2</strain>
        <tissue evidence="10">Leaf</tissue>
    </source>
</reference>
<evidence type="ECO:0000256" key="2">
    <source>
        <dbReference type="ARBA" id="ARBA00022692"/>
    </source>
</evidence>
<evidence type="ECO:0000259" key="9">
    <source>
        <dbReference type="Pfam" id="PF13962"/>
    </source>
</evidence>
<dbReference type="SMART" id="SM00248">
    <property type="entry name" value="ANK"/>
    <property type="match status" value="6"/>
</dbReference>
<comment type="subcellular location">
    <subcellularLocation>
        <location evidence="1">Membrane</location>
        <topology evidence="1">Multi-pass membrane protein</topology>
    </subcellularLocation>
</comment>
<keyword evidence="4 8" id="KW-1133">Transmembrane helix</keyword>
<evidence type="ECO:0000256" key="1">
    <source>
        <dbReference type="ARBA" id="ARBA00004141"/>
    </source>
</evidence>
<reference evidence="10 11" key="3">
    <citation type="submission" date="2019-11" db="EMBL/GenBank/DDBJ databases">
        <title>A de novo genome assembly of a pear dwarfing rootstock.</title>
        <authorList>
            <person name="Wang F."/>
            <person name="Wang J."/>
            <person name="Li S."/>
            <person name="Zhang Y."/>
            <person name="Fang M."/>
            <person name="Ma L."/>
            <person name="Zhao Y."/>
            <person name="Jiang S."/>
        </authorList>
    </citation>
    <scope>NUCLEOTIDE SEQUENCE [LARGE SCALE GENOMIC DNA]</scope>
    <source>
        <strain evidence="10">S2</strain>
        <tissue evidence="10">Leaf</tissue>
    </source>
</reference>
<dbReference type="PROSITE" id="PS50297">
    <property type="entry name" value="ANK_REP_REGION"/>
    <property type="match status" value="2"/>
</dbReference>
<keyword evidence="3" id="KW-0677">Repeat</keyword>
<proteinExistence type="predicted"/>
<dbReference type="GO" id="GO:0005886">
    <property type="term" value="C:plasma membrane"/>
    <property type="evidence" value="ECO:0007669"/>
    <property type="project" value="TreeGrafter"/>
</dbReference>
<feature type="transmembrane region" description="Helical" evidence="8">
    <location>
        <begin position="500"/>
        <end position="522"/>
    </location>
</feature>
<dbReference type="Pfam" id="PF12796">
    <property type="entry name" value="Ank_2"/>
    <property type="match status" value="2"/>
</dbReference>
<organism evidence="10 11">
    <name type="scientific">Pyrus ussuriensis x Pyrus communis</name>
    <dbReference type="NCBI Taxonomy" id="2448454"/>
    <lineage>
        <taxon>Eukaryota</taxon>
        <taxon>Viridiplantae</taxon>
        <taxon>Streptophyta</taxon>
        <taxon>Embryophyta</taxon>
        <taxon>Tracheophyta</taxon>
        <taxon>Spermatophyta</taxon>
        <taxon>Magnoliopsida</taxon>
        <taxon>eudicotyledons</taxon>
        <taxon>Gunneridae</taxon>
        <taxon>Pentapetalae</taxon>
        <taxon>rosids</taxon>
        <taxon>fabids</taxon>
        <taxon>Rosales</taxon>
        <taxon>Rosaceae</taxon>
        <taxon>Amygdaloideae</taxon>
        <taxon>Maleae</taxon>
        <taxon>Pyrus</taxon>
    </lineage>
</organism>
<evidence type="ECO:0000256" key="5">
    <source>
        <dbReference type="ARBA" id="ARBA00023043"/>
    </source>
</evidence>
<keyword evidence="6 8" id="KW-0472">Membrane</keyword>
<evidence type="ECO:0000256" key="4">
    <source>
        <dbReference type="ARBA" id="ARBA00022989"/>
    </source>
</evidence>
<keyword evidence="5 7" id="KW-0040">ANK repeat</keyword>
<dbReference type="AlphaFoldDB" id="A0A5N5HQL6"/>
<sequence length="547" mass="60799">MCGCIDKKKLDGNLFLAIEQIDLPSLGIAKLTASVNFGSSPSPYPFSLSHAKQYREKNEAAQFTGLERRSSNREKVMEKELHRAAVRGSVDALLELLSEDPQILNRTAPSLSDTPLHVASLLGHSAFAKELLSRNPELAAELDSRGSSPLHLAAAKGSVEIVKNLVRVNPDLGLVLDRDGFTPLHLGVIKGRAAVVAELARVRPAATRVLTHGGEGGLHLCVKHHRLEVLKFLMDCIGRDDEFVNWRDGDGNTVLHVAVAKKQLEVIKYLLANTKIDVNAQNAIGFTALDVLSHSTRDLRDLEIKQSLQKAAAPRTNRAQSVAFEPEMDSVRVSNSISMHPQMSKKMSVKEIVKKKDIDWLGRKRSSLMVVSSLIATVAFQAALSPPGGVWQDDYLVYSNGTAVERPHDAGQSVMAITEPVQYGQFMIFNTIAFLASLSIILLLVSGLPMRRKRWMWFQMVIMWIAITALSGTYFIGLIFMTPDRNQGSYLYYVTQISVLIWLALMGLVFIGNVIRLIIWLLRKYGYMEEKETDDSLYVDYDDNDEI</sequence>
<dbReference type="InterPro" id="IPR036770">
    <property type="entry name" value="Ankyrin_rpt-contain_sf"/>
</dbReference>
<dbReference type="SUPFAM" id="SSF48403">
    <property type="entry name" value="Ankyrin repeat"/>
    <property type="match status" value="1"/>
</dbReference>
<accession>A0A5N5HQL6</accession>
<evidence type="ECO:0000313" key="11">
    <source>
        <dbReference type="Proteomes" id="UP000327157"/>
    </source>
</evidence>
<gene>
    <name evidence="10" type="ORF">D8674_032625</name>
</gene>
<dbReference type="EMBL" id="SMOL01000148">
    <property type="protein sequence ID" value="KAB2627830.1"/>
    <property type="molecule type" value="Genomic_DNA"/>
</dbReference>
<feature type="transmembrane region" description="Helical" evidence="8">
    <location>
        <begin position="457"/>
        <end position="480"/>
    </location>
</feature>
<dbReference type="Gene3D" id="1.25.40.20">
    <property type="entry name" value="Ankyrin repeat-containing domain"/>
    <property type="match status" value="1"/>
</dbReference>
<dbReference type="InterPro" id="IPR002110">
    <property type="entry name" value="Ankyrin_rpt"/>
</dbReference>
<feature type="transmembrane region" description="Helical" evidence="8">
    <location>
        <begin position="423"/>
        <end position="445"/>
    </location>
</feature>
<dbReference type="InterPro" id="IPR026961">
    <property type="entry name" value="PGG_dom"/>
</dbReference>
<feature type="repeat" description="ANK" evidence="7">
    <location>
        <begin position="145"/>
        <end position="177"/>
    </location>
</feature>
<feature type="domain" description="PGG" evidence="9">
    <location>
        <begin position="359"/>
        <end position="480"/>
    </location>
</feature>
<dbReference type="OrthoDB" id="1585477at2759"/>
<dbReference type="PROSITE" id="PS50088">
    <property type="entry name" value="ANK_REPEAT"/>
    <property type="match status" value="2"/>
</dbReference>
<evidence type="ECO:0000256" key="6">
    <source>
        <dbReference type="ARBA" id="ARBA00023136"/>
    </source>
</evidence>
<keyword evidence="11" id="KW-1185">Reference proteome</keyword>
<evidence type="ECO:0000256" key="8">
    <source>
        <dbReference type="SAM" id="Phobius"/>
    </source>
</evidence>
<dbReference type="Proteomes" id="UP000327157">
    <property type="component" value="Chromosome 8"/>
</dbReference>
<feature type="repeat" description="ANK" evidence="7">
    <location>
        <begin position="250"/>
        <end position="283"/>
    </location>
</feature>
<dbReference type="PANTHER" id="PTHR24186">
    <property type="entry name" value="PROTEIN PHOSPHATASE 1 REGULATORY SUBUNIT"/>
    <property type="match status" value="1"/>
</dbReference>
<protein>
    <submittedName>
        <fullName evidence="10">Ankyrin repeat-containing protein</fullName>
    </submittedName>
</protein>
<evidence type="ECO:0000256" key="3">
    <source>
        <dbReference type="ARBA" id="ARBA00022737"/>
    </source>
</evidence>
<name>A0A5N5HQL6_9ROSA</name>
<reference evidence="11" key="2">
    <citation type="submission" date="2019-10" db="EMBL/GenBank/DDBJ databases">
        <title>A de novo genome assembly of a pear dwarfing rootstock.</title>
        <authorList>
            <person name="Wang F."/>
            <person name="Wang J."/>
            <person name="Li S."/>
            <person name="Zhang Y."/>
            <person name="Fang M."/>
            <person name="Ma L."/>
            <person name="Zhao Y."/>
            <person name="Jiang S."/>
        </authorList>
    </citation>
    <scope>NUCLEOTIDE SEQUENCE [LARGE SCALE GENOMIC DNA]</scope>
</reference>
<dbReference type="Pfam" id="PF13962">
    <property type="entry name" value="PGG"/>
    <property type="match status" value="1"/>
</dbReference>
<dbReference type="PANTHER" id="PTHR24186:SF37">
    <property type="entry name" value="PGG DOMAIN-CONTAINING PROTEIN"/>
    <property type="match status" value="1"/>
</dbReference>
<evidence type="ECO:0000256" key="7">
    <source>
        <dbReference type="PROSITE-ProRule" id="PRU00023"/>
    </source>
</evidence>
<comment type="caution">
    <text evidence="10">The sequence shown here is derived from an EMBL/GenBank/DDBJ whole genome shotgun (WGS) entry which is preliminary data.</text>
</comment>
<keyword evidence="2 8" id="KW-0812">Transmembrane</keyword>
<evidence type="ECO:0000313" key="10">
    <source>
        <dbReference type="EMBL" id="KAB2627830.1"/>
    </source>
</evidence>